<feature type="transmembrane region" description="Helical" evidence="7">
    <location>
        <begin position="295"/>
        <end position="316"/>
    </location>
</feature>
<dbReference type="Proteomes" id="UP000231019">
    <property type="component" value="Unassembled WGS sequence"/>
</dbReference>
<keyword evidence="5" id="KW-0443">Lipid metabolism</keyword>
<dbReference type="GO" id="GO:0016020">
    <property type="term" value="C:membrane"/>
    <property type="evidence" value="ECO:0007669"/>
    <property type="project" value="GOC"/>
</dbReference>
<dbReference type="GO" id="GO:0008610">
    <property type="term" value="P:lipid biosynthetic process"/>
    <property type="evidence" value="ECO:0007669"/>
    <property type="project" value="InterPro"/>
</dbReference>
<feature type="transmembrane region" description="Helical" evidence="7">
    <location>
        <begin position="357"/>
        <end position="375"/>
    </location>
</feature>
<dbReference type="GO" id="GO:0050479">
    <property type="term" value="F:glyceryl-ether monooxygenase activity"/>
    <property type="evidence" value="ECO:0007669"/>
    <property type="project" value="TreeGrafter"/>
</dbReference>
<evidence type="ECO:0000313" key="10">
    <source>
        <dbReference type="Proteomes" id="UP000231019"/>
    </source>
</evidence>
<dbReference type="AlphaFoldDB" id="A0A2M7G2X5"/>
<keyword evidence="6 7" id="KW-0472">Membrane</keyword>
<sequence>MKTNDYIQAAIPLFFVLIFLEALFSNWAKKNWFNLHDSLNNLACGALDQILEVFYKSALFGVYLWLYSYRLTSLSETALWVWLLCFLGVDFGYYWFHRCSHRVWLVWAGHGPHHQSEEYNLTVALRQGMLERSFSWVFTLPLALLGFSPVVYLTCSQFQIIYQFFIHTRAIKTLGPLEWVMNTPSHHRVHHGKNPEYIDRNYGGVLIIWDRLFGSFEPERKEAVYGTVKALKSWNPLWAHAVFFAEMAQAMRSLPWHQKLQVLWRPPGWNPQQAEPEIPPVEAQSYLKYKTPLDWGINLWLLLQFGICLGLSTLFLEQAPQWEMLQGIGAGLSLMLGFTAVGALNENKAWLTPFETVRILLSLGVMILLPFPLLLKEGLSLWLLLSAALNLGLLQTPQFSKQNPAQDPQSAG</sequence>
<feature type="domain" description="Fatty acid hydroxylase" evidence="8">
    <location>
        <begin position="82"/>
        <end position="215"/>
    </location>
</feature>
<feature type="transmembrane region" description="Helical" evidence="7">
    <location>
        <begin position="134"/>
        <end position="153"/>
    </location>
</feature>
<keyword evidence="4" id="KW-0560">Oxidoreductase</keyword>
<proteinExistence type="predicted"/>
<feature type="transmembrane region" description="Helical" evidence="7">
    <location>
        <begin position="49"/>
        <end position="67"/>
    </location>
</feature>
<organism evidence="9 10">
    <name type="scientific">bacterium (Candidatus Blackallbacteria) CG17_big_fil_post_rev_8_21_14_2_50_48_46</name>
    <dbReference type="NCBI Taxonomy" id="2014261"/>
    <lineage>
        <taxon>Bacteria</taxon>
        <taxon>Candidatus Blackallbacteria</taxon>
    </lineage>
</organism>
<protein>
    <submittedName>
        <fullName evidence="9">Sterol desaturase family protein</fullName>
    </submittedName>
</protein>
<comment type="subcellular location">
    <subcellularLocation>
        <location evidence="1">Endomembrane system</location>
        <topology evidence="1">Multi-pass membrane protein</topology>
    </subcellularLocation>
</comment>
<evidence type="ECO:0000256" key="6">
    <source>
        <dbReference type="ARBA" id="ARBA00023136"/>
    </source>
</evidence>
<dbReference type="InterPro" id="IPR051689">
    <property type="entry name" value="Sterol_desaturase/TMEM195"/>
</dbReference>
<evidence type="ECO:0000256" key="2">
    <source>
        <dbReference type="ARBA" id="ARBA00022692"/>
    </source>
</evidence>
<evidence type="ECO:0000256" key="5">
    <source>
        <dbReference type="ARBA" id="ARBA00023098"/>
    </source>
</evidence>
<feature type="transmembrane region" description="Helical" evidence="7">
    <location>
        <begin position="328"/>
        <end position="345"/>
    </location>
</feature>
<comment type="caution">
    <text evidence="9">The sequence shown here is derived from an EMBL/GenBank/DDBJ whole genome shotgun (WGS) entry which is preliminary data.</text>
</comment>
<evidence type="ECO:0000256" key="1">
    <source>
        <dbReference type="ARBA" id="ARBA00004127"/>
    </source>
</evidence>
<evidence type="ECO:0000259" key="8">
    <source>
        <dbReference type="Pfam" id="PF04116"/>
    </source>
</evidence>
<keyword evidence="3 7" id="KW-1133">Transmembrane helix</keyword>
<dbReference type="GO" id="GO:0006643">
    <property type="term" value="P:membrane lipid metabolic process"/>
    <property type="evidence" value="ECO:0007669"/>
    <property type="project" value="TreeGrafter"/>
</dbReference>
<feature type="transmembrane region" description="Helical" evidence="7">
    <location>
        <begin position="79"/>
        <end position="96"/>
    </location>
</feature>
<evidence type="ECO:0000256" key="7">
    <source>
        <dbReference type="SAM" id="Phobius"/>
    </source>
</evidence>
<name>A0A2M7G2X5_9BACT</name>
<dbReference type="InterPro" id="IPR006694">
    <property type="entry name" value="Fatty_acid_hydroxylase"/>
</dbReference>
<dbReference type="PANTHER" id="PTHR21624">
    <property type="entry name" value="STEROL DESATURASE-RELATED PROTEIN"/>
    <property type="match status" value="1"/>
</dbReference>
<reference evidence="9 10" key="1">
    <citation type="submission" date="2017-09" db="EMBL/GenBank/DDBJ databases">
        <title>Depth-based differentiation of microbial function through sediment-hosted aquifers and enrichment of novel symbionts in the deep terrestrial subsurface.</title>
        <authorList>
            <person name="Probst A.J."/>
            <person name="Ladd B."/>
            <person name="Jarett J.K."/>
            <person name="Geller-Mcgrath D.E."/>
            <person name="Sieber C.M."/>
            <person name="Emerson J.B."/>
            <person name="Anantharaman K."/>
            <person name="Thomas B.C."/>
            <person name="Malmstrom R."/>
            <person name="Stieglmeier M."/>
            <person name="Klingl A."/>
            <person name="Woyke T."/>
            <person name="Ryan C.M."/>
            <person name="Banfield J.F."/>
        </authorList>
    </citation>
    <scope>NUCLEOTIDE SEQUENCE [LARGE SCALE GENOMIC DNA]</scope>
    <source>
        <strain evidence="9">CG17_big_fil_post_rev_8_21_14_2_50_48_46</strain>
    </source>
</reference>
<evidence type="ECO:0000256" key="3">
    <source>
        <dbReference type="ARBA" id="ARBA00022989"/>
    </source>
</evidence>
<feature type="transmembrane region" description="Helical" evidence="7">
    <location>
        <begin position="6"/>
        <end position="28"/>
    </location>
</feature>
<dbReference type="Pfam" id="PF04116">
    <property type="entry name" value="FA_hydroxylase"/>
    <property type="match status" value="1"/>
</dbReference>
<accession>A0A2M7G2X5</accession>
<dbReference type="GO" id="GO:0012505">
    <property type="term" value="C:endomembrane system"/>
    <property type="evidence" value="ECO:0007669"/>
    <property type="project" value="UniProtKB-SubCell"/>
</dbReference>
<evidence type="ECO:0000256" key="4">
    <source>
        <dbReference type="ARBA" id="ARBA00023002"/>
    </source>
</evidence>
<dbReference type="PANTHER" id="PTHR21624:SF1">
    <property type="entry name" value="ALKYLGLYCEROL MONOOXYGENASE"/>
    <property type="match status" value="1"/>
</dbReference>
<evidence type="ECO:0000313" key="9">
    <source>
        <dbReference type="EMBL" id="PIW15770.1"/>
    </source>
</evidence>
<gene>
    <name evidence="9" type="ORF">COW36_15995</name>
</gene>
<keyword evidence="2 7" id="KW-0812">Transmembrane</keyword>
<dbReference type="EMBL" id="PFFQ01000045">
    <property type="protein sequence ID" value="PIW15770.1"/>
    <property type="molecule type" value="Genomic_DNA"/>
</dbReference>
<dbReference type="GO" id="GO:0005506">
    <property type="term" value="F:iron ion binding"/>
    <property type="evidence" value="ECO:0007669"/>
    <property type="project" value="InterPro"/>
</dbReference>